<dbReference type="GO" id="GO:0005739">
    <property type="term" value="C:mitochondrion"/>
    <property type="evidence" value="ECO:0007669"/>
    <property type="project" value="TreeGrafter"/>
</dbReference>
<dbReference type="HOGENOM" id="CLU_055314_1_0_1"/>
<organism evidence="1 2">
    <name type="scientific">Wickerhamomyces ciferrii (strain ATCC 14091 / BCRC 22168 / CBS 111 / JCM 3599 / NBRC 0793 / NRRL Y-1031 F-60-10)</name>
    <name type="common">Yeast</name>
    <name type="synonym">Pichia ciferrii</name>
    <dbReference type="NCBI Taxonomy" id="1206466"/>
    <lineage>
        <taxon>Eukaryota</taxon>
        <taxon>Fungi</taxon>
        <taxon>Dikarya</taxon>
        <taxon>Ascomycota</taxon>
        <taxon>Saccharomycotina</taxon>
        <taxon>Saccharomycetes</taxon>
        <taxon>Phaffomycetales</taxon>
        <taxon>Wickerhamomycetaceae</taxon>
        <taxon>Wickerhamomyces</taxon>
    </lineage>
</organism>
<accession>K0KKZ3</accession>
<dbReference type="eggNOG" id="KOG4288">
    <property type="taxonomic scope" value="Eukaryota"/>
</dbReference>
<gene>
    <name evidence="1" type="ORF">BN7_5482</name>
</gene>
<dbReference type="PANTHER" id="PTHR12126:SF16">
    <property type="entry name" value="MIOREX COMPLEX COMPONENT 2"/>
    <property type="match status" value="1"/>
</dbReference>
<keyword evidence="2" id="KW-1185">Reference proteome</keyword>
<reference evidence="1 2" key="1">
    <citation type="journal article" date="2012" name="Eukaryot. Cell">
        <title>Draft genome sequence of Wickerhamomyces ciferrii NRRL Y-1031 F-60-10.</title>
        <authorList>
            <person name="Schneider J."/>
            <person name="Andrea H."/>
            <person name="Blom J."/>
            <person name="Jaenicke S."/>
            <person name="Ruckert C."/>
            <person name="Schorsch C."/>
            <person name="Szczepanowski R."/>
            <person name="Farwick M."/>
            <person name="Goesmann A."/>
            <person name="Puhler A."/>
            <person name="Schaffer S."/>
            <person name="Tauch A."/>
            <person name="Kohler T."/>
            <person name="Brinkrolf K."/>
        </authorList>
    </citation>
    <scope>NUCLEOTIDE SEQUENCE [LARGE SCALE GENOMIC DNA]</scope>
    <source>
        <strain evidence="2">ATCC 14091 / BCRC 22168 / CBS 111 / JCM 3599 / NBRC 0793 / NRRL Y-1031 F-60-10</strain>
    </source>
</reference>
<dbReference type="InterPro" id="IPR036291">
    <property type="entry name" value="NAD(P)-bd_dom_sf"/>
</dbReference>
<name>K0KKZ3_WICCF</name>
<dbReference type="AlphaFoldDB" id="K0KKZ3"/>
<dbReference type="Gene3D" id="3.40.50.720">
    <property type="entry name" value="NAD(P)-binding Rossmann-like Domain"/>
    <property type="match status" value="1"/>
</dbReference>
<dbReference type="STRING" id="1206466.K0KKZ3"/>
<dbReference type="EMBL" id="CAIF01000217">
    <property type="protein sequence ID" value="CCH45895.1"/>
    <property type="molecule type" value="Genomic_DNA"/>
</dbReference>
<dbReference type="SUPFAM" id="SSF51735">
    <property type="entry name" value="NAD(P)-binding Rossmann-fold domains"/>
    <property type="match status" value="1"/>
</dbReference>
<evidence type="ECO:0000313" key="1">
    <source>
        <dbReference type="EMBL" id="CCH45895.1"/>
    </source>
</evidence>
<sequence length="263" mass="29312">MSKLVVLGGNGFLGRRICQAGINAGFQVTSLSRSGKPPKLTPLENKTWIEKVDWKSADIFQPNSYKDELKDAKSVIHSLGILLENQNYKSSINSNSSILNEFSNFLKPSNPLTKTSFNSYESINRDSAVLLAETFQETTTSSNPSFVYISADKGFPGLPKGYINSKREAEQELSSLSNLRSIFIRPGFMFDEVSNQDNLRTSIKKFVDLANWGNQSCLGGKIPILNEFIRPTISTQRVAQAIIYRIQDPDFNGVVSLEDLLEK</sequence>
<dbReference type="PANTHER" id="PTHR12126">
    <property type="entry name" value="NADH-UBIQUINONE OXIDOREDUCTASE 39 KDA SUBUNIT-RELATED"/>
    <property type="match status" value="1"/>
</dbReference>
<proteinExistence type="predicted"/>
<evidence type="ECO:0000313" key="2">
    <source>
        <dbReference type="Proteomes" id="UP000009328"/>
    </source>
</evidence>
<dbReference type="InParanoid" id="K0KKZ3"/>
<dbReference type="GO" id="GO:0044877">
    <property type="term" value="F:protein-containing complex binding"/>
    <property type="evidence" value="ECO:0007669"/>
    <property type="project" value="TreeGrafter"/>
</dbReference>
<comment type="caution">
    <text evidence="1">The sequence shown here is derived from an EMBL/GenBank/DDBJ whole genome shotgun (WGS) entry which is preliminary data.</text>
</comment>
<dbReference type="FunCoup" id="K0KKZ3">
    <property type="interactions" value="120"/>
</dbReference>
<protein>
    <submittedName>
        <fullName evidence="1">Uncharacterized protein</fullName>
    </submittedName>
</protein>
<dbReference type="Proteomes" id="UP000009328">
    <property type="component" value="Unassembled WGS sequence"/>
</dbReference>
<dbReference type="InterPro" id="IPR051207">
    <property type="entry name" value="ComplexI_NDUFA9_subunit"/>
</dbReference>